<evidence type="ECO:0000256" key="1">
    <source>
        <dbReference type="ARBA" id="ARBA00009902"/>
    </source>
</evidence>
<dbReference type="InterPro" id="IPR013189">
    <property type="entry name" value="Glyco_hydro_32_C"/>
</dbReference>
<proteinExistence type="inferred from homology"/>
<dbReference type="InterPro" id="IPR023296">
    <property type="entry name" value="Glyco_hydro_beta-prop_sf"/>
</dbReference>
<feature type="domain" description="Glycosyl hydrolase family 32 N-terminal" evidence="6">
    <location>
        <begin position="282"/>
        <end position="555"/>
    </location>
</feature>
<evidence type="ECO:0000256" key="2">
    <source>
        <dbReference type="ARBA" id="ARBA00022801"/>
    </source>
</evidence>
<protein>
    <submittedName>
        <fullName evidence="8">Glycoside hydrolase family 32 protein</fullName>
    </submittedName>
</protein>
<dbReference type="Pfam" id="PF08244">
    <property type="entry name" value="Glyco_hydro_32C"/>
    <property type="match status" value="1"/>
</dbReference>
<dbReference type="Gene3D" id="2.115.10.20">
    <property type="entry name" value="Glycosyl hydrolase domain, family 43"/>
    <property type="match status" value="1"/>
</dbReference>
<dbReference type="SMART" id="SM00640">
    <property type="entry name" value="Glyco_32"/>
    <property type="match status" value="1"/>
</dbReference>
<gene>
    <name evidence="8" type="ORF">OKA05_28390</name>
</gene>
<dbReference type="Proteomes" id="UP001320876">
    <property type="component" value="Unassembled WGS sequence"/>
</dbReference>
<dbReference type="SUPFAM" id="SSF75005">
    <property type="entry name" value="Arabinanase/levansucrase/invertase"/>
    <property type="match status" value="1"/>
</dbReference>
<comment type="similarity">
    <text evidence="1 4">Belongs to the glycosyl hydrolase 32 family.</text>
</comment>
<feature type="signal peptide" evidence="5">
    <location>
        <begin position="1"/>
        <end position="20"/>
    </location>
</feature>
<evidence type="ECO:0000256" key="3">
    <source>
        <dbReference type="ARBA" id="ARBA00023295"/>
    </source>
</evidence>
<feature type="chain" id="PRO_5046507116" evidence="5">
    <location>
        <begin position="21"/>
        <end position="710"/>
    </location>
</feature>
<dbReference type="InterPro" id="IPR001362">
    <property type="entry name" value="Glyco_hydro_32"/>
</dbReference>
<dbReference type="GO" id="GO:0016787">
    <property type="term" value="F:hydrolase activity"/>
    <property type="evidence" value="ECO:0007669"/>
    <property type="project" value="UniProtKB-KW"/>
</dbReference>
<dbReference type="PANTHER" id="PTHR42800">
    <property type="entry name" value="EXOINULINASE INUD (AFU_ORTHOLOGUE AFUA_5G00480)"/>
    <property type="match status" value="1"/>
</dbReference>
<name>A0ABT3GSJ5_9BACT</name>
<dbReference type="Gene3D" id="2.60.120.560">
    <property type="entry name" value="Exo-inulinase, domain 1"/>
    <property type="match status" value="1"/>
</dbReference>
<evidence type="ECO:0000256" key="5">
    <source>
        <dbReference type="SAM" id="SignalP"/>
    </source>
</evidence>
<dbReference type="InterPro" id="IPR013148">
    <property type="entry name" value="Glyco_hydro_32_N"/>
</dbReference>
<comment type="caution">
    <text evidence="8">The sequence shown here is derived from an EMBL/GenBank/DDBJ whole genome shotgun (WGS) entry which is preliminary data.</text>
</comment>
<keyword evidence="9" id="KW-1185">Reference proteome</keyword>
<dbReference type="InterPro" id="IPR013320">
    <property type="entry name" value="ConA-like_dom_sf"/>
</dbReference>
<evidence type="ECO:0000256" key="4">
    <source>
        <dbReference type="RuleBase" id="RU362110"/>
    </source>
</evidence>
<feature type="domain" description="Glycosyl hydrolase family 32 C-terminal" evidence="7">
    <location>
        <begin position="569"/>
        <end position="702"/>
    </location>
</feature>
<accession>A0ABT3GSJ5</accession>
<evidence type="ECO:0000259" key="6">
    <source>
        <dbReference type="Pfam" id="PF00251"/>
    </source>
</evidence>
<evidence type="ECO:0000259" key="7">
    <source>
        <dbReference type="Pfam" id="PF08244"/>
    </source>
</evidence>
<keyword evidence="2 4" id="KW-0378">Hydrolase</keyword>
<evidence type="ECO:0000313" key="8">
    <source>
        <dbReference type="EMBL" id="MCW1926504.1"/>
    </source>
</evidence>
<keyword evidence="5" id="KW-0732">Signal</keyword>
<sequence>MRHLLKTTALLATFGPRAFAAPEIVLADFEKSTYEPWSVTGEAFGPGPAQGALPGQMGVDGFHGKGLVNTFSNGDDTTGTLTSPEFRIERKFIGFLLGGGKNEQALALQLLVDGKVVRSATGTNNQPGGSETLQQDSWDVSDLAGKKAVLKIVDDAKGGWGHLTVDHIVQTDTRPKGMVSGAERSFAATTRYLNIPIKNGAPKRVVTLLVDGKPVVRNDIELADGAADWWAPMDVSEWKGKKLTLRVDKLHEDSKALVAIDPANEIKNSDNLYEEPLRGQFHFSPKRGWNNDPNGMVFYNGEYHLFFQHNPYGWGWGNMHWGHAVSKDLVHWEELSPKLLPDDMGPMFSGGAVVDWKNTSGFGKDGKPPMVLFYTASGNPTVQGMAYSNDGRHFTKYEGNPILKEITPGNRDPKVVWHEPTKQWVMLLWVEVDRANTMQFFTSPNLKEWTFASRTDGFFECPEFFEAPMEGDESNKKWVLMGASSDYRIGSFDGKTFTPETPMLPGQRGKDFYAAQAFTNEPDGRHILIGWWRTETRGMPFNQSMSIPLDLHLIKTAEGPRMTFTPVKELEVLRAKSHRIQPLSLKPGDKNPLDEIRAELVEVRAEFEPGDADEVVFNIRDAMVIYDAKKQELSVNGHRAPAPLIDGKQRLTIFCDRIGIEAFASDGLCFLPLPFNTKGENRRLYLETRGGEAKITSLEVHELCSAWKKK</sequence>
<organism evidence="8 9">
    <name type="scientific">Luteolibacter arcticus</name>
    <dbReference type="NCBI Taxonomy" id="1581411"/>
    <lineage>
        <taxon>Bacteria</taxon>
        <taxon>Pseudomonadati</taxon>
        <taxon>Verrucomicrobiota</taxon>
        <taxon>Verrucomicrobiia</taxon>
        <taxon>Verrucomicrobiales</taxon>
        <taxon>Verrucomicrobiaceae</taxon>
        <taxon>Luteolibacter</taxon>
    </lineage>
</organism>
<dbReference type="CDD" id="cd18622">
    <property type="entry name" value="GH32_Inu-like"/>
    <property type="match status" value="1"/>
</dbReference>
<reference evidence="8 9" key="1">
    <citation type="submission" date="2022-10" db="EMBL/GenBank/DDBJ databases">
        <title>Luteolibacter arcticus strain CCTCC AB 2014275, whole genome shotgun sequencing project.</title>
        <authorList>
            <person name="Zhao G."/>
            <person name="Shen L."/>
        </authorList>
    </citation>
    <scope>NUCLEOTIDE SEQUENCE [LARGE SCALE GENOMIC DNA]</scope>
    <source>
        <strain evidence="8 9">CCTCC AB 2014275</strain>
    </source>
</reference>
<dbReference type="RefSeq" id="WP_264490612.1">
    <property type="nucleotide sequence ID" value="NZ_JAPDDT010000028.1"/>
</dbReference>
<dbReference type="SUPFAM" id="SSF49899">
    <property type="entry name" value="Concanavalin A-like lectins/glucanases"/>
    <property type="match status" value="1"/>
</dbReference>
<evidence type="ECO:0000313" key="9">
    <source>
        <dbReference type="Proteomes" id="UP001320876"/>
    </source>
</evidence>
<dbReference type="PANTHER" id="PTHR42800:SF1">
    <property type="entry name" value="EXOINULINASE INUD (AFU_ORTHOLOGUE AFUA_5G00480)"/>
    <property type="match status" value="1"/>
</dbReference>
<dbReference type="Pfam" id="PF00251">
    <property type="entry name" value="Glyco_hydro_32N"/>
    <property type="match status" value="1"/>
</dbReference>
<dbReference type="EMBL" id="JAPDDT010000028">
    <property type="protein sequence ID" value="MCW1926504.1"/>
    <property type="molecule type" value="Genomic_DNA"/>
</dbReference>
<keyword evidence="3 4" id="KW-0326">Glycosidase</keyword>